<protein>
    <submittedName>
        <fullName evidence="2">Uncharacterized protein</fullName>
    </submittedName>
</protein>
<evidence type="ECO:0000256" key="1">
    <source>
        <dbReference type="SAM" id="MobiDB-lite"/>
    </source>
</evidence>
<feature type="compositionally biased region" description="Basic residues" evidence="1">
    <location>
        <begin position="172"/>
        <end position="182"/>
    </location>
</feature>
<dbReference type="OrthoDB" id="193931at2759"/>
<dbReference type="EMBL" id="JADCNL010000006">
    <property type="protein sequence ID" value="KAG0476442.1"/>
    <property type="molecule type" value="Genomic_DNA"/>
</dbReference>
<dbReference type="AlphaFoldDB" id="A0A835QZ37"/>
<feature type="region of interest" description="Disordered" evidence="1">
    <location>
        <begin position="157"/>
        <end position="182"/>
    </location>
</feature>
<dbReference type="Proteomes" id="UP000636800">
    <property type="component" value="Chromosome 6"/>
</dbReference>
<proteinExistence type="predicted"/>
<organism evidence="2 3">
    <name type="scientific">Vanilla planifolia</name>
    <name type="common">Vanilla</name>
    <dbReference type="NCBI Taxonomy" id="51239"/>
    <lineage>
        <taxon>Eukaryota</taxon>
        <taxon>Viridiplantae</taxon>
        <taxon>Streptophyta</taxon>
        <taxon>Embryophyta</taxon>
        <taxon>Tracheophyta</taxon>
        <taxon>Spermatophyta</taxon>
        <taxon>Magnoliopsida</taxon>
        <taxon>Liliopsida</taxon>
        <taxon>Asparagales</taxon>
        <taxon>Orchidaceae</taxon>
        <taxon>Vanilloideae</taxon>
        <taxon>Vanilleae</taxon>
        <taxon>Vanilla</taxon>
    </lineage>
</organism>
<gene>
    <name evidence="2" type="ORF">HPP92_013283</name>
</gene>
<keyword evidence="3" id="KW-1185">Reference proteome</keyword>
<evidence type="ECO:0000313" key="3">
    <source>
        <dbReference type="Proteomes" id="UP000636800"/>
    </source>
</evidence>
<comment type="caution">
    <text evidence="2">The sequence shown here is derived from an EMBL/GenBank/DDBJ whole genome shotgun (WGS) entry which is preliminary data.</text>
</comment>
<accession>A0A835QZ37</accession>
<sequence>MQQKFHLEVQFGLEEKRMACMDEGTKPGQVWLEKDIILPYVANVNLCDAKCMFENQSKKETHCFSFGKSFKRNAGGKIRSKLVQILRDTEGVIIEEGSTEIAGRKPLRMACGTRGISSIQILLNHSGEEDFALENEGRNGITNLQALTAGAAEATAQQMEKQMEPHPPPKQPMHKIQGKGHV</sequence>
<name>A0A835QZ37_VANPL</name>
<evidence type="ECO:0000313" key="2">
    <source>
        <dbReference type="EMBL" id="KAG0476442.1"/>
    </source>
</evidence>
<reference evidence="2 3" key="1">
    <citation type="journal article" date="2020" name="Nat. Food">
        <title>A phased Vanilla planifolia genome enables genetic improvement of flavour and production.</title>
        <authorList>
            <person name="Hasing T."/>
            <person name="Tang H."/>
            <person name="Brym M."/>
            <person name="Khazi F."/>
            <person name="Huang T."/>
            <person name="Chambers A.H."/>
        </authorList>
    </citation>
    <scope>NUCLEOTIDE SEQUENCE [LARGE SCALE GENOMIC DNA]</scope>
    <source>
        <tissue evidence="2">Leaf</tissue>
    </source>
</reference>